<organism evidence="2 3">
    <name type="scientific">Rufibacter roseus</name>
    <dbReference type="NCBI Taxonomy" id="1567108"/>
    <lineage>
        <taxon>Bacteria</taxon>
        <taxon>Pseudomonadati</taxon>
        <taxon>Bacteroidota</taxon>
        <taxon>Cytophagia</taxon>
        <taxon>Cytophagales</taxon>
        <taxon>Hymenobacteraceae</taxon>
        <taxon>Rufibacter</taxon>
    </lineage>
</organism>
<reference evidence="3" key="1">
    <citation type="journal article" date="2019" name="Int. J. Syst. Evol. Microbiol.">
        <title>The Global Catalogue of Microorganisms (GCM) 10K type strain sequencing project: providing services to taxonomists for standard genome sequencing and annotation.</title>
        <authorList>
            <consortium name="The Broad Institute Genomics Platform"/>
            <consortium name="The Broad Institute Genome Sequencing Center for Infectious Disease"/>
            <person name="Wu L."/>
            <person name="Ma J."/>
        </authorList>
    </citation>
    <scope>NUCLEOTIDE SEQUENCE [LARGE SCALE GENOMIC DNA]</scope>
    <source>
        <strain evidence="3">CGMCC 4.7393</strain>
    </source>
</reference>
<comment type="caution">
    <text evidence="2">The sequence shown here is derived from an EMBL/GenBank/DDBJ whole genome shotgun (WGS) entry which is preliminary data.</text>
</comment>
<feature type="region of interest" description="Disordered" evidence="1">
    <location>
        <begin position="40"/>
        <end position="62"/>
    </location>
</feature>
<name>A0ABW2DN96_9BACT</name>
<evidence type="ECO:0000313" key="2">
    <source>
        <dbReference type="EMBL" id="MFC6998043.1"/>
    </source>
</evidence>
<proteinExistence type="predicted"/>
<dbReference type="Proteomes" id="UP001596405">
    <property type="component" value="Unassembled WGS sequence"/>
</dbReference>
<dbReference type="EMBL" id="JBHSYQ010000004">
    <property type="protein sequence ID" value="MFC6998043.1"/>
    <property type="molecule type" value="Genomic_DNA"/>
</dbReference>
<keyword evidence="3" id="KW-1185">Reference proteome</keyword>
<accession>A0ABW2DN96</accession>
<evidence type="ECO:0000256" key="1">
    <source>
        <dbReference type="SAM" id="MobiDB-lite"/>
    </source>
</evidence>
<gene>
    <name evidence="2" type="ORF">ACFQHR_10430</name>
</gene>
<sequence length="62" mass="6962">MNPQLTLGLTAAEQRDATLIAANYPNYLPKTDYGHWLQMQQKPKTHTPSIPLKPNSTARISE</sequence>
<evidence type="ECO:0000313" key="3">
    <source>
        <dbReference type="Proteomes" id="UP001596405"/>
    </source>
</evidence>
<dbReference type="RefSeq" id="WP_153042190.1">
    <property type="nucleotide sequence ID" value="NZ_JBHSYQ010000004.1"/>
</dbReference>
<protein>
    <submittedName>
        <fullName evidence="2">Uncharacterized protein</fullName>
    </submittedName>
</protein>